<sequence>MPAGRARDFTQGVVDGPKEESIARCGGIATAIRWADQKKEGKGRRLGRARVLFVQVVLLKTALEACRLSSSEASKCSGGLLPFCLAIFITYTLNSEP</sequence>
<evidence type="ECO:0000313" key="2">
    <source>
        <dbReference type="Proteomes" id="UP000324897"/>
    </source>
</evidence>
<dbReference type="AlphaFoldDB" id="A0A5J9W5V7"/>
<name>A0A5J9W5V7_9POAL</name>
<evidence type="ECO:0000313" key="1">
    <source>
        <dbReference type="EMBL" id="TVU43317.1"/>
    </source>
</evidence>
<feature type="non-terminal residue" evidence="1">
    <location>
        <position position="1"/>
    </location>
</feature>
<accession>A0A5J9W5V7</accession>
<reference evidence="1 2" key="1">
    <citation type="journal article" date="2019" name="Sci. Rep.">
        <title>A high-quality genome of Eragrostis curvula grass provides insights into Poaceae evolution and supports new strategies to enhance forage quality.</title>
        <authorList>
            <person name="Carballo J."/>
            <person name="Santos B.A.C.M."/>
            <person name="Zappacosta D."/>
            <person name="Garbus I."/>
            <person name="Selva J.P."/>
            <person name="Gallo C.A."/>
            <person name="Diaz A."/>
            <person name="Albertini E."/>
            <person name="Caccamo M."/>
            <person name="Echenique V."/>
        </authorList>
    </citation>
    <scope>NUCLEOTIDE SEQUENCE [LARGE SCALE GENOMIC DNA]</scope>
    <source>
        <strain evidence="2">cv. Victoria</strain>
        <tissue evidence="1">Leaf</tissue>
    </source>
</reference>
<gene>
    <name evidence="1" type="ORF">EJB05_09776</name>
</gene>
<dbReference type="Gramene" id="TVU43317">
    <property type="protein sequence ID" value="TVU43317"/>
    <property type="gene ID" value="EJB05_09776"/>
</dbReference>
<proteinExistence type="predicted"/>
<protein>
    <submittedName>
        <fullName evidence="1">Uncharacterized protein</fullName>
    </submittedName>
</protein>
<organism evidence="1 2">
    <name type="scientific">Eragrostis curvula</name>
    <name type="common">weeping love grass</name>
    <dbReference type="NCBI Taxonomy" id="38414"/>
    <lineage>
        <taxon>Eukaryota</taxon>
        <taxon>Viridiplantae</taxon>
        <taxon>Streptophyta</taxon>
        <taxon>Embryophyta</taxon>
        <taxon>Tracheophyta</taxon>
        <taxon>Spermatophyta</taxon>
        <taxon>Magnoliopsida</taxon>
        <taxon>Liliopsida</taxon>
        <taxon>Poales</taxon>
        <taxon>Poaceae</taxon>
        <taxon>PACMAD clade</taxon>
        <taxon>Chloridoideae</taxon>
        <taxon>Eragrostideae</taxon>
        <taxon>Eragrostidinae</taxon>
        <taxon>Eragrostis</taxon>
    </lineage>
</organism>
<keyword evidence="2" id="KW-1185">Reference proteome</keyword>
<dbReference type="Proteomes" id="UP000324897">
    <property type="component" value="Unassembled WGS sequence"/>
</dbReference>
<dbReference type="EMBL" id="RWGY01000005">
    <property type="protein sequence ID" value="TVU43317.1"/>
    <property type="molecule type" value="Genomic_DNA"/>
</dbReference>
<comment type="caution">
    <text evidence="1">The sequence shown here is derived from an EMBL/GenBank/DDBJ whole genome shotgun (WGS) entry which is preliminary data.</text>
</comment>